<gene>
    <name evidence="16" type="ORF">FBZ90_110188</name>
</gene>
<dbReference type="InterPro" id="IPR036942">
    <property type="entry name" value="Beta-barrel_TonB_sf"/>
</dbReference>
<evidence type="ECO:0000256" key="2">
    <source>
        <dbReference type="ARBA" id="ARBA00022448"/>
    </source>
</evidence>
<comment type="subcellular location">
    <subcellularLocation>
        <location evidence="1 11">Cell outer membrane</location>
        <topology evidence="1 11">Multi-pass membrane protein</topology>
    </subcellularLocation>
</comment>
<keyword evidence="2 11" id="KW-0813">Transport</keyword>
<dbReference type="PROSITE" id="PS52016">
    <property type="entry name" value="TONB_DEPENDENT_REC_3"/>
    <property type="match status" value="1"/>
</dbReference>
<feature type="domain" description="TonB-dependent receptor plug" evidence="15">
    <location>
        <begin position="67"/>
        <end position="174"/>
    </location>
</feature>
<dbReference type="SUPFAM" id="SSF56935">
    <property type="entry name" value="Porins"/>
    <property type="match status" value="1"/>
</dbReference>
<evidence type="ECO:0000256" key="8">
    <source>
        <dbReference type="ARBA" id="ARBA00023077"/>
    </source>
</evidence>
<keyword evidence="6" id="KW-0408">Iron</keyword>
<keyword evidence="9 11" id="KW-0472">Membrane</keyword>
<comment type="similarity">
    <text evidence="11 12">Belongs to the TonB-dependent receptor family.</text>
</comment>
<dbReference type="InterPro" id="IPR039426">
    <property type="entry name" value="TonB-dep_rcpt-like"/>
</dbReference>
<dbReference type="CDD" id="cd01347">
    <property type="entry name" value="ligand_gated_channel"/>
    <property type="match status" value="1"/>
</dbReference>
<evidence type="ECO:0000256" key="10">
    <source>
        <dbReference type="ARBA" id="ARBA00023237"/>
    </source>
</evidence>
<dbReference type="PANTHER" id="PTHR32552:SF81">
    <property type="entry name" value="TONB-DEPENDENT OUTER MEMBRANE RECEPTOR"/>
    <property type="match status" value="1"/>
</dbReference>
<accession>A0A560H0B0</accession>
<evidence type="ECO:0000256" key="13">
    <source>
        <dbReference type="SAM" id="SignalP"/>
    </source>
</evidence>
<dbReference type="GO" id="GO:0006826">
    <property type="term" value="P:iron ion transport"/>
    <property type="evidence" value="ECO:0007669"/>
    <property type="project" value="UniProtKB-KW"/>
</dbReference>
<feature type="domain" description="TonB-dependent receptor-like beta-barrel" evidence="14">
    <location>
        <begin position="308"/>
        <end position="747"/>
    </location>
</feature>
<dbReference type="Proteomes" id="UP000315751">
    <property type="component" value="Unassembled WGS sequence"/>
</dbReference>
<dbReference type="InterPro" id="IPR012910">
    <property type="entry name" value="Plug_dom"/>
</dbReference>
<evidence type="ECO:0000256" key="3">
    <source>
        <dbReference type="ARBA" id="ARBA00022452"/>
    </source>
</evidence>
<keyword evidence="16" id="KW-0675">Receptor</keyword>
<keyword evidence="17" id="KW-1185">Reference proteome</keyword>
<evidence type="ECO:0000256" key="9">
    <source>
        <dbReference type="ARBA" id="ARBA00023136"/>
    </source>
</evidence>
<keyword evidence="3 11" id="KW-1134">Transmembrane beta strand</keyword>
<dbReference type="Pfam" id="PF07715">
    <property type="entry name" value="Plug"/>
    <property type="match status" value="1"/>
</dbReference>
<dbReference type="GO" id="GO:0009279">
    <property type="term" value="C:cell outer membrane"/>
    <property type="evidence" value="ECO:0007669"/>
    <property type="project" value="UniProtKB-SubCell"/>
</dbReference>
<keyword evidence="13" id="KW-0732">Signal</keyword>
<keyword evidence="8 12" id="KW-0798">TonB box</keyword>
<comment type="caution">
    <text evidence="16">The sequence shown here is derived from an EMBL/GenBank/DDBJ whole genome shotgun (WGS) entry which is preliminary data.</text>
</comment>
<evidence type="ECO:0000256" key="6">
    <source>
        <dbReference type="ARBA" id="ARBA00023004"/>
    </source>
</evidence>
<dbReference type="Gene3D" id="2.40.170.20">
    <property type="entry name" value="TonB-dependent receptor, beta-barrel domain"/>
    <property type="match status" value="1"/>
</dbReference>
<keyword evidence="7" id="KW-0406">Ion transport</keyword>
<dbReference type="EMBL" id="VITR01000010">
    <property type="protein sequence ID" value="TWB39723.1"/>
    <property type="molecule type" value="Genomic_DNA"/>
</dbReference>
<evidence type="ECO:0000259" key="15">
    <source>
        <dbReference type="Pfam" id="PF07715"/>
    </source>
</evidence>
<name>A0A560H0B0_9PROT</name>
<evidence type="ECO:0000256" key="4">
    <source>
        <dbReference type="ARBA" id="ARBA00022496"/>
    </source>
</evidence>
<dbReference type="OrthoDB" id="7413795at2"/>
<evidence type="ECO:0000256" key="5">
    <source>
        <dbReference type="ARBA" id="ARBA00022692"/>
    </source>
</evidence>
<evidence type="ECO:0000313" key="17">
    <source>
        <dbReference type="Proteomes" id="UP000315751"/>
    </source>
</evidence>
<organism evidence="16 17">
    <name type="scientific">Nitrospirillum amazonense</name>
    <dbReference type="NCBI Taxonomy" id="28077"/>
    <lineage>
        <taxon>Bacteria</taxon>
        <taxon>Pseudomonadati</taxon>
        <taxon>Pseudomonadota</taxon>
        <taxon>Alphaproteobacteria</taxon>
        <taxon>Rhodospirillales</taxon>
        <taxon>Azospirillaceae</taxon>
        <taxon>Nitrospirillum</taxon>
    </lineage>
</organism>
<dbReference type="Pfam" id="PF00593">
    <property type="entry name" value="TonB_dep_Rec_b-barrel"/>
    <property type="match status" value="1"/>
</dbReference>
<keyword evidence="5 11" id="KW-0812">Transmembrane</keyword>
<feature type="signal peptide" evidence="13">
    <location>
        <begin position="1"/>
        <end position="38"/>
    </location>
</feature>
<dbReference type="InterPro" id="IPR000531">
    <property type="entry name" value="Beta-barrel_TonB"/>
</dbReference>
<protein>
    <submittedName>
        <fullName evidence="16">Iron complex outermembrane receptor protein</fullName>
    </submittedName>
</protein>
<feature type="chain" id="PRO_5022138594" evidence="13">
    <location>
        <begin position="39"/>
        <end position="796"/>
    </location>
</feature>
<reference evidence="16 17" key="1">
    <citation type="submission" date="2019-06" db="EMBL/GenBank/DDBJ databases">
        <title>Genomic Encyclopedia of Type Strains, Phase IV (KMG-V): Genome sequencing to study the core and pangenomes of soil and plant-associated prokaryotes.</title>
        <authorList>
            <person name="Whitman W."/>
        </authorList>
    </citation>
    <scope>NUCLEOTIDE SEQUENCE [LARGE SCALE GENOMIC DNA]</scope>
    <source>
        <strain evidence="16 17">BR 11622</strain>
    </source>
</reference>
<keyword evidence="4" id="KW-0410">Iron transport</keyword>
<sequence>MQAVANTVVGSTGKGCLSVRLLGGVALALSLAGAGVHAAEAPQSTPADADTLTEIIVTAQKRGENLTSVPVALSVVTGDALARAGVSTSESLPNLVPGVTFRKGTTNKNSALNIRGIGTLSFSSGAEPSVSTVVDGVVYARSGMAVTDLLDIDRVEVLRGPQGTLFGKNASAGVINIVTAEPQHSFGGYAEASGADNGEVRLRSSISAPISSDLVAQLAAFYGHADGNARNVHNGHDINGYDHKGARAKLQWTPTDAVKVTFIGDYAEADDNCCAESIQIISNSAANVRGLIPALAPVYPSATNKDINNDVDPRTKDRNFGASVQVDWSLPAGTVTSISAWRGWHNVETRDGDFTASYPAYVGSSVPGGSTSLADHGYVDLNQYSQELRYASDLGGRFDYVGGFFFFHTDTKERFTRSDVTCTASTLAALANGNIPCASGSSTYARASGTAVDSVTTNNEALFGQGTYHITDDFRLTFGGRLTHDELDYTFQRVATATGFAGIGASFASANNYSRNDASAKAGVQYDLGPNTMAYFTYSQGYKGPAYNIFFNMAANNTGRLSPETSNAYEVGLKTSALDNKVVASLALFRDDIDGFQTNSFTNINGAVVSTLVNAGTVRTQGVELDFLTRPLPGLTLNGGAAYTDATIVQFACPTGAPATCYYPNGKVLPYAPKWKLTADAAYKLPLPDSVPVGVTIDTSYSWRSDQQMDIGEAPATIQKAYGIWNLGVDFAAPEDRFVVRLYAQNLLNQFYAASKVPDSATSVVNGVAVPSTTYVRLGVPRDAQRILGLGIRTKF</sequence>
<proteinExistence type="inferred from homology"/>
<evidence type="ECO:0000256" key="1">
    <source>
        <dbReference type="ARBA" id="ARBA00004571"/>
    </source>
</evidence>
<evidence type="ECO:0000313" key="16">
    <source>
        <dbReference type="EMBL" id="TWB39723.1"/>
    </source>
</evidence>
<dbReference type="AlphaFoldDB" id="A0A560H0B0"/>
<evidence type="ECO:0000259" key="14">
    <source>
        <dbReference type="Pfam" id="PF00593"/>
    </source>
</evidence>
<keyword evidence="10 11" id="KW-0998">Cell outer membrane</keyword>
<evidence type="ECO:0000256" key="12">
    <source>
        <dbReference type="RuleBase" id="RU003357"/>
    </source>
</evidence>
<evidence type="ECO:0000256" key="11">
    <source>
        <dbReference type="PROSITE-ProRule" id="PRU01360"/>
    </source>
</evidence>
<evidence type="ECO:0000256" key="7">
    <source>
        <dbReference type="ARBA" id="ARBA00023065"/>
    </source>
</evidence>
<dbReference type="PANTHER" id="PTHR32552">
    <property type="entry name" value="FERRICHROME IRON RECEPTOR-RELATED"/>
    <property type="match status" value="1"/>
</dbReference>